<organism evidence="1">
    <name type="scientific">marine sediment metagenome</name>
    <dbReference type="NCBI Taxonomy" id="412755"/>
    <lineage>
        <taxon>unclassified sequences</taxon>
        <taxon>metagenomes</taxon>
        <taxon>ecological metagenomes</taxon>
    </lineage>
</organism>
<name>A0A0F9F2L7_9ZZZZ</name>
<comment type="caution">
    <text evidence="1">The sequence shown here is derived from an EMBL/GenBank/DDBJ whole genome shotgun (WGS) entry which is preliminary data.</text>
</comment>
<accession>A0A0F9F2L7</accession>
<dbReference type="EMBL" id="LAZR01022800">
    <property type="protein sequence ID" value="KKL80604.1"/>
    <property type="molecule type" value="Genomic_DNA"/>
</dbReference>
<gene>
    <name evidence="1" type="ORF">LCGC14_2003080</name>
</gene>
<proteinExistence type="predicted"/>
<evidence type="ECO:0000313" key="1">
    <source>
        <dbReference type="EMBL" id="KKL80604.1"/>
    </source>
</evidence>
<reference evidence="1" key="1">
    <citation type="journal article" date="2015" name="Nature">
        <title>Complex archaea that bridge the gap between prokaryotes and eukaryotes.</title>
        <authorList>
            <person name="Spang A."/>
            <person name="Saw J.H."/>
            <person name="Jorgensen S.L."/>
            <person name="Zaremba-Niedzwiedzka K."/>
            <person name="Martijn J."/>
            <person name="Lind A.E."/>
            <person name="van Eijk R."/>
            <person name="Schleper C."/>
            <person name="Guy L."/>
            <person name="Ettema T.J."/>
        </authorList>
    </citation>
    <scope>NUCLEOTIDE SEQUENCE</scope>
</reference>
<dbReference type="AlphaFoldDB" id="A0A0F9F2L7"/>
<protein>
    <submittedName>
        <fullName evidence="1">Uncharacterized protein</fullName>
    </submittedName>
</protein>
<sequence>MGLGMGLKGYVFGFLDELERRAIKFVTVFEKAAVQTTAGVVDAADAITSIVTANELARADFIGYDP</sequence>